<organism evidence="3 4">
    <name type="scientific">Nocardia otitidiscaviarum</name>
    <dbReference type="NCBI Taxonomy" id="1823"/>
    <lineage>
        <taxon>Bacteria</taxon>
        <taxon>Bacillati</taxon>
        <taxon>Actinomycetota</taxon>
        <taxon>Actinomycetes</taxon>
        <taxon>Mycobacteriales</taxon>
        <taxon>Nocardiaceae</taxon>
        <taxon>Nocardia</taxon>
    </lineage>
</organism>
<dbReference type="Gene3D" id="3.90.960.10">
    <property type="entry name" value="YbaK/aminoacyl-tRNA synthetase-associated domain"/>
    <property type="match status" value="1"/>
</dbReference>
<feature type="domain" description="YbaK/aminoacyl-tRNA synthetase-associated" evidence="2">
    <location>
        <begin position="54"/>
        <end position="171"/>
    </location>
</feature>
<dbReference type="InterPro" id="IPR036754">
    <property type="entry name" value="YbaK/aa-tRNA-synt-asso_dom_sf"/>
</dbReference>
<dbReference type="STRING" id="1406858.GCA_000710895_06012"/>
<dbReference type="PANTHER" id="PTHR30411">
    <property type="entry name" value="CYTOPLASMIC PROTEIN"/>
    <property type="match status" value="1"/>
</dbReference>
<dbReference type="GO" id="GO:0002161">
    <property type="term" value="F:aminoacyl-tRNA deacylase activity"/>
    <property type="evidence" value="ECO:0007669"/>
    <property type="project" value="InterPro"/>
</dbReference>
<dbReference type="SUPFAM" id="SSF55826">
    <property type="entry name" value="YbaK/ProRS associated domain"/>
    <property type="match status" value="1"/>
</dbReference>
<feature type="region of interest" description="Disordered" evidence="1">
    <location>
        <begin position="1"/>
        <end position="26"/>
    </location>
</feature>
<dbReference type="Proteomes" id="UP000255467">
    <property type="component" value="Unassembled WGS sequence"/>
</dbReference>
<name>A0A378YE81_9NOCA</name>
<dbReference type="AlphaFoldDB" id="A0A378YE81"/>
<protein>
    <submittedName>
        <fullName evidence="3">Uncharacterized conserved protein</fullName>
    </submittedName>
</protein>
<evidence type="ECO:0000313" key="4">
    <source>
        <dbReference type="Proteomes" id="UP000255467"/>
    </source>
</evidence>
<reference evidence="3 4" key="1">
    <citation type="submission" date="2018-06" db="EMBL/GenBank/DDBJ databases">
        <authorList>
            <consortium name="Pathogen Informatics"/>
            <person name="Doyle S."/>
        </authorList>
    </citation>
    <scope>NUCLEOTIDE SEQUENCE [LARGE SCALE GENOMIC DNA]</scope>
    <source>
        <strain evidence="3 4">NCTC1934</strain>
    </source>
</reference>
<evidence type="ECO:0000259" key="2">
    <source>
        <dbReference type="Pfam" id="PF04073"/>
    </source>
</evidence>
<dbReference type="InterPro" id="IPR007214">
    <property type="entry name" value="YbaK/aa-tRNA-synth-assoc-dom"/>
</dbReference>
<proteinExistence type="predicted"/>
<evidence type="ECO:0000256" key="1">
    <source>
        <dbReference type="SAM" id="MobiDB-lite"/>
    </source>
</evidence>
<dbReference type="PANTHER" id="PTHR30411:SF1">
    <property type="entry name" value="CYTOPLASMIC PROTEIN"/>
    <property type="match status" value="1"/>
</dbReference>
<accession>A0A378YE81</accession>
<dbReference type="Pfam" id="PF04073">
    <property type="entry name" value="tRNA_edit"/>
    <property type="match status" value="1"/>
</dbReference>
<keyword evidence="4" id="KW-1185">Reference proteome</keyword>
<sequence>MRRTGFRTVSDRRAHSPQPLYPGAMRRSLPPVAAKVSDTLIARGHHGVIITQAEPTHTAQAAAASLGVSVGAITKSLVFLLDEDPVLLLVSGAHQVHLDRTGKRLDGALTRAPAPMVREVTGQPIGGVAPVGHPINLPTYIDNALAGHPELWAAGGHPNTLFRTTFGELVRITAGLAIDVD</sequence>
<evidence type="ECO:0000313" key="3">
    <source>
        <dbReference type="EMBL" id="SUA75516.1"/>
    </source>
</evidence>
<dbReference type="CDD" id="cd04333">
    <property type="entry name" value="ProX_deacylase"/>
    <property type="match status" value="1"/>
</dbReference>
<dbReference type="EMBL" id="UGRY01000002">
    <property type="protein sequence ID" value="SUA75516.1"/>
    <property type="molecule type" value="Genomic_DNA"/>
</dbReference>
<gene>
    <name evidence="3" type="ORF">NCTC1934_02119</name>
</gene>